<reference evidence="2 3" key="1">
    <citation type="submission" date="2019-06" db="EMBL/GenBank/DDBJ databases">
        <title>WGS assembly of Gossypium darwinii.</title>
        <authorList>
            <person name="Chen Z.J."/>
            <person name="Sreedasyam A."/>
            <person name="Ando A."/>
            <person name="Song Q."/>
            <person name="De L."/>
            <person name="Hulse-Kemp A."/>
            <person name="Ding M."/>
            <person name="Ye W."/>
            <person name="Kirkbride R."/>
            <person name="Jenkins J."/>
            <person name="Plott C."/>
            <person name="Lovell J."/>
            <person name="Lin Y.-M."/>
            <person name="Vaughn R."/>
            <person name="Liu B."/>
            <person name="Li W."/>
            <person name="Simpson S."/>
            <person name="Scheffler B."/>
            <person name="Saski C."/>
            <person name="Grover C."/>
            <person name="Hu G."/>
            <person name="Conover J."/>
            <person name="Carlson J."/>
            <person name="Shu S."/>
            <person name="Boston L."/>
            <person name="Williams M."/>
            <person name="Peterson D."/>
            <person name="Mcgee K."/>
            <person name="Jones D."/>
            <person name="Wendel J."/>
            <person name="Stelly D."/>
            <person name="Grimwood J."/>
            <person name="Schmutz J."/>
        </authorList>
    </citation>
    <scope>NUCLEOTIDE SEQUENCE [LARGE SCALE GENOMIC DNA]</scope>
    <source>
        <strain evidence="2">1808015.09</strain>
    </source>
</reference>
<proteinExistence type="predicted"/>
<feature type="compositionally biased region" description="Polar residues" evidence="1">
    <location>
        <begin position="1"/>
        <end position="17"/>
    </location>
</feature>
<gene>
    <name evidence="2" type="ORF">ES288_A12G291200v1</name>
</gene>
<organism evidence="2 3">
    <name type="scientific">Gossypium darwinii</name>
    <name type="common">Darwin's cotton</name>
    <name type="synonym">Gossypium barbadense var. darwinii</name>
    <dbReference type="NCBI Taxonomy" id="34276"/>
    <lineage>
        <taxon>Eukaryota</taxon>
        <taxon>Viridiplantae</taxon>
        <taxon>Streptophyta</taxon>
        <taxon>Embryophyta</taxon>
        <taxon>Tracheophyta</taxon>
        <taxon>Spermatophyta</taxon>
        <taxon>Magnoliopsida</taxon>
        <taxon>eudicotyledons</taxon>
        <taxon>Gunneridae</taxon>
        <taxon>Pentapetalae</taxon>
        <taxon>rosids</taxon>
        <taxon>malvids</taxon>
        <taxon>Malvales</taxon>
        <taxon>Malvaceae</taxon>
        <taxon>Malvoideae</taxon>
        <taxon>Gossypium</taxon>
    </lineage>
</organism>
<evidence type="ECO:0000256" key="1">
    <source>
        <dbReference type="SAM" id="MobiDB-lite"/>
    </source>
</evidence>
<dbReference type="EMBL" id="CM017699">
    <property type="protein sequence ID" value="TYG91799.1"/>
    <property type="molecule type" value="Genomic_DNA"/>
</dbReference>
<sequence length="35" mass="3864">MFSQLIHSFSPLHQTPDLSKVPCAMTTDDMSTTPV</sequence>
<evidence type="ECO:0000313" key="3">
    <source>
        <dbReference type="Proteomes" id="UP000323506"/>
    </source>
</evidence>
<keyword evidence="3" id="KW-1185">Reference proteome</keyword>
<protein>
    <submittedName>
        <fullName evidence="2">Uncharacterized protein</fullName>
    </submittedName>
</protein>
<feature type="region of interest" description="Disordered" evidence="1">
    <location>
        <begin position="1"/>
        <end position="35"/>
    </location>
</feature>
<evidence type="ECO:0000313" key="2">
    <source>
        <dbReference type="EMBL" id="TYG91799.1"/>
    </source>
</evidence>
<dbReference type="AlphaFoldDB" id="A0A5D2EEW2"/>
<dbReference type="Proteomes" id="UP000323506">
    <property type="component" value="Chromosome A12"/>
</dbReference>
<accession>A0A5D2EEW2</accession>
<name>A0A5D2EEW2_GOSDA</name>